<dbReference type="PANTHER" id="PTHR43669:SF3">
    <property type="entry name" value="ALCOHOL DEHYDROGENASE, PUTATIVE (AFU_ORTHOLOGUE AFUA_3G03445)-RELATED"/>
    <property type="match status" value="1"/>
</dbReference>
<dbReference type="FunFam" id="3.40.50.720:FF:000084">
    <property type="entry name" value="Short-chain dehydrogenase reductase"/>
    <property type="match status" value="1"/>
</dbReference>
<accession>A0A2A6FTF3</accession>
<dbReference type="InterPro" id="IPR036291">
    <property type="entry name" value="NAD(P)-bd_dom_sf"/>
</dbReference>
<dbReference type="GO" id="GO:0016491">
    <property type="term" value="F:oxidoreductase activity"/>
    <property type="evidence" value="ECO:0007669"/>
    <property type="project" value="UniProtKB-KW"/>
</dbReference>
<dbReference type="Pfam" id="PF13561">
    <property type="entry name" value="adh_short_C2"/>
    <property type="match status" value="1"/>
</dbReference>
<comment type="caution">
    <text evidence="4">The sequence shown here is derived from an EMBL/GenBank/DDBJ whole genome shotgun (WGS) entry which is preliminary data.</text>
</comment>
<keyword evidence="2" id="KW-0560">Oxidoreductase</keyword>
<feature type="domain" description="Ketoreductase" evidence="3">
    <location>
        <begin position="12"/>
        <end position="194"/>
    </location>
</feature>
<dbReference type="PANTHER" id="PTHR43669">
    <property type="entry name" value="5-KETO-D-GLUCONATE 5-REDUCTASE"/>
    <property type="match status" value="1"/>
</dbReference>
<evidence type="ECO:0000256" key="2">
    <source>
        <dbReference type="ARBA" id="ARBA00023002"/>
    </source>
</evidence>
<dbReference type="InterPro" id="IPR002347">
    <property type="entry name" value="SDR_fam"/>
</dbReference>
<dbReference type="Gene3D" id="3.40.50.720">
    <property type="entry name" value="NAD(P)-binding Rossmann-like Domain"/>
    <property type="match status" value="1"/>
</dbReference>
<dbReference type="PRINTS" id="PR00081">
    <property type="entry name" value="GDHRDH"/>
</dbReference>
<dbReference type="SUPFAM" id="SSF51735">
    <property type="entry name" value="NAD(P)-binding Rossmann-fold domains"/>
    <property type="match status" value="1"/>
</dbReference>
<dbReference type="CDD" id="cd05233">
    <property type="entry name" value="SDR_c"/>
    <property type="match status" value="1"/>
</dbReference>
<protein>
    <recommendedName>
        <fullName evidence="3">Ketoreductase domain-containing protein</fullName>
    </recommendedName>
</protein>
<comment type="similarity">
    <text evidence="1">Belongs to the short-chain dehydrogenases/reductases (SDR) family.</text>
</comment>
<gene>
    <name evidence="4" type="ORF">B5766_03255</name>
</gene>
<dbReference type="AlphaFoldDB" id="A0A2A6FTF3"/>
<organism evidence="4 5">
    <name type="scientific">Candidatus Lumbricidiphila eiseniae</name>
    <dbReference type="NCBI Taxonomy" id="1969409"/>
    <lineage>
        <taxon>Bacteria</taxon>
        <taxon>Bacillati</taxon>
        <taxon>Actinomycetota</taxon>
        <taxon>Actinomycetes</taxon>
        <taxon>Micrococcales</taxon>
        <taxon>Microbacteriaceae</taxon>
        <taxon>Candidatus Lumbricidiphila</taxon>
    </lineage>
</organism>
<dbReference type="SMART" id="SM00822">
    <property type="entry name" value="PKS_KR"/>
    <property type="match status" value="1"/>
</dbReference>
<reference evidence="5" key="1">
    <citation type="submission" date="2017-03" db="EMBL/GenBank/DDBJ databases">
        <authorList>
            <person name="Lund M.B."/>
        </authorList>
    </citation>
    <scope>NUCLEOTIDE SEQUENCE [LARGE SCALE GENOMIC DNA]</scope>
</reference>
<name>A0A2A6FTF3_9MICO</name>
<dbReference type="EMBL" id="NAEP01000023">
    <property type="protein sequence ID" value="PDQ36164.1"/>
    <property type="molecule type" value="Genomic_DNA"/>
</dbReference>
<dbReference type="PROSITE" id="PS00061">
    <property type="entry name" value="ADH_SHORT"/>
    <property type="match status" value="1"/>
</dbReference>
<proteinExistence type="inferred from homology"/>
<dbReference type="InterPro" id="IPR020904">
    <property type="entry name" value="Sc_DH/Rdtase_CS"/>
</dbReference>
<evidence type="ECO:0000256" key="1">
    <source>
        <dbReference type="ARBA" id="ARBA00006484"/>
    </source>
</evidence>
<evidence type="ECO:0000259" key="3">
    <source>
        <dbReference type="SMART" id="SM00822"/>
    </source>
</evidence>
<dbReference type="Proteomes" id="UP000219994">
    <property type="component" value="Unassembled WGS sequence"/>
</dbReference>
<dbReference type="InterPro" id="IPR057326">
    <property type="entry name" value="KR_dom"/>
</dbReference>
<evidence type="ECO:0000313" key="5">
    <source>
        <dbReference type="Proteomes" id="UP000219994"/>
    </source>
</evidence>
<sequence length="252" mass="26075">MPSSGEARCSLGTVVVTGGGGGIGAAVSKFVARAGYAVIAVDIAPLGLDKLTADAKSEGLNICTVVGDTSEEQVNHDVFTAAADNGMLHGAVLCAGATIHKPFMETSLDNFMFTFRVNLLSTFLGLREAGLVLASQGKGGSLIAVSSINAMRPLPEQASYSAAKAGIESLVRSASEDLGPSRVRVNSLAPGGVNTPMNPIPDQRNTYAPHIALRRAAEPEDMCGTVEFLLSDKSRYITGATIVVDGGLMNHR</sequence>
<evidence type="ECO:0000313" key="4">
    <source>
        <dbReference type="EMBL" id="PDQ36164.1"/>
    </source>
</evidence>